<evidence type="ECO:0000256" key="4">
    <source>
        <dbReference type="ARBA" id="ARBA00006873"/>
    </source>
</evidence>
<dbReference type="CDD" id="cd00693">
    <property type="entry name" value="secretory_peroxidase"/>
    <property type="match status" value="2"/>
</dbReference>
<dbReference type="EC" id="1.11.1.7" evidence="5"/>
<keyword evidence="15" id="KW-0325">Glycoprotein</keyword>
<dbReference type="PROSITE" id="PS00435">
    <property type="entry name" value="PEROXIDASE_1"/>
    <property type="match status" value="2"/>
</dbReference>
<dbReference type="PANTHER" id="PTHR31235">
    <property type="entry name" value="PEROXIDASE 25-RELATED"/>
    <property type="match status" value="1"/>
</dbReference>
<evidence type="ECO:0000256" key="18">
    <source>
        <dbReference type="PIRSR" id="PIRSR600823-2"/>
    </source>
</evidence>
<evidence type="ECO:0000313" key="25">
    <source>
        <dbReference type="RefSeq" id="XP_017974625.1"/>
    </source>
</evidence>
<dbReference type="InterPro" id="IPR000823">
    <property type="entry name" value="Peroxidase_pln"/>
</dbReference>
<comment type="function">
    <text evidence="2">Removal of H(2)O(2), oxidation of toxic reductants, biosynthesis and degradation of lignin, suberization, auxin catabolism, response to environmental stresses such as wounding, pathogen attack and oxidative stress. These functions might be dependent on each isozyme/isoform in each plant tissue.</text>
</comment>
<comment type="similarity">
    <text evidence="4">Belongs to the peroxidase family. Ascorbate peroxidase subfamily.</text>
</comment>
<evidence type="ECO:0000256" key="12">
    <source>
        <dbReference type="ARBA" id="ARBA00023002"/>
    </source>
</evidence>
<evidence type="ECO:0000256" key="21">
    <source>
        <dbReference type="PIRSR" id="PIRSR600823-5"/>
    </source>
</evidence>
<keyword evidence="9 19" id="KW-0479">Metal-binding</keyword>
<dbReference type="GO" id="GO:0046872">
    <property type="term" value="F:metal ion binding"/>
    <property type="evidence" value="ECO:0007669"/>
    <property type="project" value="UniProtKB-KW"/>
</dbReference>
<feature type="domain" description="Plant heme peroxidase family profile" evidence="23">
    <location>
        <begin position="362"/>
        <end position="662"/>
    </location>
</feature>
<dbReference type="PROSITE" id="PS00436">
    <property type="entry name" value="PEROXIDASE_2"/>
    <property type="match status" value="1"/>
</dbReference>
<feature type="binding site" evidence="19">
    <location>
        <position position="78"/>
    </location>
    <ligand>
        <name>Ca(2+)</name>
        <dbReference type="ChEBI" id="CHEBI:29108"/>
        <label>1</label>
    </ligand>
</feature>
<gene>
    <name evidence="25" type="primary">LOC18603412</name>
</gene>
<feature type="binding site" evidence="19">
    <location>
        <position position="255"/>
    </location>
    <ligand>
        <name>Ca(2+)</name>
        <dbReference type="ChEBI" id="CHEBI:29108"/>
        <label>2</label>
    </ligand>
</feature>
<keyword evidence="11 19" id="KW-0106">Calcium</keyword>
<evidence type="ECO:0000256" key="3">
    <source>
        <dbReference type="ARBA" id="ARBA00004613"/>
    </source>
</evidence>
<feature type="disulfide bond" evidence="21">
    <location>
        <begin position="202"/>
        <end position="234"/>
    </location>
</feature>
<keyword evidence="12" id="KW-0560">Oxidoreductase</keyword>
<dbReference type="FunFam" id="1.10.420.10:FF:000008">
    <property type="entry name" value="Peroxidase"/>
    <property type="match status" value="2"/>
</dbReference>
<feature type="binding site" evidence="19">
    <location>
        <position position="76"/>
    </location>
    <ligand>
        <name>Ca(2+)</name>
        <dbReference type="ChEBI" id="CHEBI:29108"/>
        <label>1</label>
    </ligand>
</feature>
<organism evidence="24 25">
    <name type="scientific">Theobroma cacao</name>
    <name type="common">Cacao</name>
    <name type="synonym">Cocoa</name>
    <dbReference type="NCBI Taxonomy" id="3641"/>
    <lineage>
        <taxon>Eukaryota</taxon>
        <taxon>Viridiplantae</taxon>
        <taxon>Streptophyta</taxon>
        <taxon>Embryophyta</taxon>
        <taxon>Tracheophyta</taxon>
        <taxon>Spermatophyta</taxon>
        <taxon>Magnoliopsida</taxon>
        <taxon>eudicotyledons</taxon>
        <taxon>Gunneridae</taxon>
        <taxon>Pentapetalae</taxon>
        <taxon>rosids</taxon>
        <taxon>malvids</taxon>
        <taxon>Malvales</taxon>
        <taxon>Malvaceae</taxon>
        <taxon>Byttnerioideae</taxon>
        <taxon>Theobroma</taxon>
    </lineage>
</organism>
<sequence length="663" mass="72200">MKNSLVFSLISLIGLSGFVGVLCQGGALCNSFYETSCPLAEHIVQSITWKYVASNFTLPAKFLRMHFHDCFVRGCDGSVLLDSTANNSAEKEAIPNQSLAGFDVIDEIKSKLEETCPGVVSCADILALVARDSVSFQFGKPLWEVPTGRRDGTISRASEALANIPSPFFNFATLKQSFANKGLTVQDLVVLSGGHTIGVGHCNFFSNRLYNFTGKGDADPSLNSTYADFLKTKCQSLSDNTTIVEMDPGSSLSFDNNYFTILKQNEGLFQSDAALLTDQGSSNIVDEMLNSKTFFTEFRQSMVRMGTIEVLTGSAGEIRKKCTVINPVKMKAGYSIFVLFVSLALFGIVEVCNARGAHGFSNLSYNYYRRTCPRAEKIVRGIIRERARTNPALGAKLIRMQFHDCFVRGCDASVLLDTVNSSFPSEKKAVPNLSLSGFDVIDDIKTALEKACPKVVSCADILALAARDAVSAPFGRRLWDVPLGRRDGRISLASEINGNIPGPSANFSSLLQTFNKKGLDVNDLVILSGAHTIGVSHCGAFSRRLYNFTGKGDADPSLDRTYAIFLRKQCPNPASQTITVEMDPGSSLKFDTHYYDVLLQNKGLFQSDAALLTDGHSRGLVTTLRRKRSFFPAFATSMMKMGAIEVLTGNAGEIRANCRVVNP</sequence>
<evidence type="ECO:0000256" key="5">
    <source>
        <dbReference type="ARBA" id="ARBA00012313"/>
    </source>
</evidence>
<keyword evidence="6" id="KW-0964">Secreted</keyword>
<dbReference type="InterPro" id="IPR002016">
    <property type="entry name" value="Haem_peroxidase"/>
</dbReference>
<feature type="binding site" evidence="19">
    <location>
        <position position="69"/>
    </location>
    <ligand>
        <name>Ca(2+)</name>
        <dbReference type="ChEBI" id="CHEBI:29108"/>
        <label>1</label>
    </ligand>
</feature>
<keyword evidence="7" id="KW-0575">Peroxidase</keyword>
<keyword evidence="14 21" id="KW-1015">Disulfide bond</keyword>
<accession>A0AB32WAB2</accession>
<evidence type="ECO:0000256" key="10">
    <source>
        <dbReference type="ARBA" id="ARBA00022729"/>
    </source>
</evidence>
<evidence type="ECO:0000256" key="6">
    <source>
        <dbReference type="ARBA" id="ARBA00022525"/>
    </source>
</evidence>
<dbReference type="KEGG" id="tcc:18603412"/>
<dbReference type="AlphaFoldDB" id="A0AB32WAB2"/>
<dbReference type="GO" id="GO:0006979">
    <property type="term" value="P:response to oxidative stress"/>
    <property type="evidence" value="ECO:0007669"/>
    <property type="project" value="InterPro"/>
</dbReference>
<dbReference type="SUPFAM" id="SSF48113">
    <property type="entry name" value="Heme-dependent peroxidases"/>
    <property type="match status" value="2"/>
</dbReference>
<protein>
    <recommendedName>
        <fullName evidence="5">peroxidase</fullName>
        <ecNumber evidence="5">1.11.1.7</ecNumber>
    </recommendedName>
</protein>
<comment type="subcellular location">
    <subcellularLocation>
        <location evidence="3">Secreted</location>
    </subcellularLocation>
</comment>
<dbReference type="Gramene" id="Tc04v2_t022500.1">
    <property type="protein sequence ID" value="Tc04v2_p022500.1"/>
    <property type="gene ID" value="Tc04v2_g022500"/>
</dbReference>
<feature type="binding site" evidence="19">
    <location>
        <position position="74"/>
    </location>
    <ligand>
        <name>Ca(2+)</name>
        <dbReference type="ChEBI" id="CHEBI:29108"/>
        <label>1</label>
    </ligand>
</feature>
<dbReference type="Gene3D" id="1.10.520.10">
    <property type="match status" value="2"/>
</dbReference>
<reference evidence="24" key="1">
    <citation type="journal article" date="1997" name="Nucleic Acids Res.">
        <title>tRNAscan-SE: a program for improved detection of transfer RNA genes in genomic sequence.</title>
        <authorList>
            <person name="Lowe T.M."/>
            <person name="Eddy S.R."/>
        </authorList>
    </citation>
    <scope>NUCLEOTIDE SEQUENCE [LARGE SCALE GENOMIC DNA]</scope>
    <source>
        <strain evidence="24">r\B97-61/B2</strain>
    </source>
</reference>
<comment type="cofactor">
    <cofactor evidence="19">
        <name>heme b</name>
        <dbReference type="ChEBI" id="CHEBI:60344"/>
    </cofactor>
    <text evidence="19">Binds 1 heme b (iron(II)-protoporphyrin IX) group per subunit.</text>
</comment>
<feature type="chain" id="PRO_5044293449" description="peroxidase" evidence="22">
    <location>
        <begin position="24"/>
        <end position="663"/>
    </location>
</feature>
<reference evidence="25" key="2">
    <citation type="submission" date="2025-08" db="UniProtKB">
        <authorList>
            <consortium name="RefSeq"/>
        </authorList>
    </citation>
    <scope>IDENTIFICATION</scope>
</reference>
<dbReference type="InterPro" id="IPR019793">
    <property type="entry name" value="Peroxidases_heam-ligand_BS"/>
</dbReference>
<feature type="disulfide bond" evidence="21">
    <location>
        <begin position="70"/>
        <end position="75"/>
    </location>
</feature>
<dbReference type="PRINTS" id="PR00461">
    <property type="entry name" value="PLPEROXIDASE"/>
</dbReference>
<name>A0AB32WAB2_THECC</name>
<evidence type="ECO:0000256" key="22">
    <source>
        <dbReference type="SAM" id="SignalP"/>
    </source>
</evidence>
<dbReference type="GO" id="GO:0140825">
    <property type="term" value="F:lactoperoxidase activity"/>
    <property type="evidence" value="ECO:0007669"/>
    <property type="project" value="UniProtKB-EC"/>
</dbReference>
<evidence type="ECO:0000256" key="13">
    <source>
        <dbReference type="ARBA" id="ARBA00023004"/>
    </source>
</evidence>
<evidence type="ECO:0000256" key="15">
    <source>
        <dbReference type="ARBA" id="ARBA00023180"/>
    </source>
</evidence>
<evidence type="ECO:0000256" key="8">
    <source>
        <dbReference type="ARBA" id="ARBA00022617"/>
    </source>
</evidence>
<feature type="disulfide bond" evidence="21">
    <location>
        <begin position="37"/>
        <end position="116"/>
    </location>
</feature>
<comment type="catalytic activity">
    <reaction evidence="1">
        <text>2 a phenolic donor + H2O2 = 2 a phenolic radical donor + 2 H2O</text>
        <dbReference type="Rhea" id="RHEA:56136"/>
        <dbReference type="ChEBI" id="CHEBI:15377"/>
        <dbReference type="ChEBI" id="CHEBI:16240"/>
        <dbReference type="ChEBI" id="CHEBI:139520"/>
        <dbReference type="ChEBI" id="CHEBI:139521"/>
        <dbReference type="EC" id="1.11.1.7"/>
    </reaction>
</comment>
<feature type="site" description="Transition state stabilizer" evidence="20">
    <location>
        <position position="64"/>
    </location>
</feature>
<evidence type="ECO:0000256" key="20">
    <source>
        <dbReference type="PIRSR" id="PIRSR600823-4"/>
    </source>
</evidence>
<dbReference type="Proteomes" id="UP000694886">
    <property type="component" value="Chromosome 4"/>
</dbReference>
<dbReference type="PRINTS" id="PR00458">
    <property type="entry name" value="PEROXIDASE"/>
</dbReference>
<evidence type="ECO:0000256" key="2">
    <source>
        <dbReference type="ARBA" id="ARBA00002322"/>
    </source>
</evidence>
<dbReference type="InterPro" id="IPR010255">
    <property type="entry name" value="Haem_peroxidase_sf"/>
</dbReference>
<feature type="signal peptide" evidence="22">
    <location>
        <begin position="1"/>
        <end position="23"/>
    </location>
</feature>
<feature type="active site" description="Proton acceptor" evidence="17">
    <location>
        <position position="68"/>
    </location>
</feature>
<feature type="binding site" evidence="19">
    <location>
        <position position="90"/>
    </location>
    <ligand>
        <name>Ca(2+)</name>
        <dbReference type="ChEBI" id="CHEBI:29108"/>
        <label>1</label>
    </ligand>
</feature>
<feature type="disulfide bond" evidence="21">
    <location>
        <begin position="122"/>
        <end position="322"/>
    </location>
</feature>
<dbReference type="InterPro" id="IPR033905">
    <property type="entry name" value="Secretory_peroxidase"/>
</dbReference>
<evidence type="ECO:0000256" key="16">
    <source>
        <dbReference type="ARBA" id="ARBA00023324"/>
    </source>
</evidence>
<dbReference type="Gene3D" id="1.10.420.10">
    <property type="entry name" value="Peroxidase, domain 2"/>
    <property type="match status" value="2"/>
</dbReference>
<dbReference type="Pfam" id="PF00141">
    <property type="entry name" value="peroxidase"/>
    <property type="match status" value="2"/>
</dbReference>
<dbReference type="GO" id="GO:0005576">
    <property type="term" value="C:extracellular region"/>
    <property type="evidence" value="ECO:0007669"/>
    <property type="project" value="UniProtKB-SubCell"/>
</dbReference>
<evidence type="ECO:0000256" key="19">
    <source>
        <dbReference type="PIRSR" id="PIRSR600823-3"/>
    </source>
</evidence>
<evidence type="ECO:0000256" key="11">
    <source>
        <dbReference type="ARBA" id="ARBA00022837"/>
    </source>
</evidence>
<dbReference type="RefSeq" id="XP_017974625.1">
    <property type="nucleotide sequence ID" value="XM_018119136.1"/>
</dbReference>
<evidence type="ECO:0000313" key="24">
    <source>
        <dbReference type="Proteomes" id="UP000694886"/>
    </source>
</evidence>
<dbReference type="FunFam" id="1.10.520.10:FF:000006">
    <property type="entry name" value="Peroxidase"/>
    <property type="match status" value="1"/>
</dbReference>
<dbReference type="GeneID" id="18603412"/>
<proteinExistence type="inferred from homology"/>
<dbReference type="FunFam" id="1.10.520.10:FF:000001">
    <property type="entry name" value="Peroxidase"/>
    <property type="match status" value="1"/>
</dbReference>
<keyword evidence="16" id="KW-0376">Hydrogen peroxide</keyword>
<feature type="binding site" evidence="19">
    <location>
        <position position="72"/>
    </location>
    <ligand>
        <name>Ca(2+)</name>
        <dbReference type="ChEBI" id="CHEBI:29108"/>
        <label>1</label>
    </ligand>
</feature>
<feature type="binding site" evidence="19">
    <location>
        <position position="247"/>
    </location>
    <ligand>
        <name>Ca(2+)</name>
        <dbReference type="ChEBI" id="CHEBI:29108"/>
        <label>2</label>
    </ligand>
</feature>
<feature type="binding site" description="axial binding residue" evidence="19">
    <location>
        <position position="195"/>
    </location>
    <ligand>
        <name>heme b</name>
        <dbReference type="ChEBI" id="CHEBI:60344"/>
    </ligand>
    <ligandPart>
        <name>Fe</name>
        <dbReference type="ChEBI" id="CHEBI:18248"/>
    </ligandPart>
</feature>
<feature type="binding site" evidence="19">
    <location>
        <position position="196"/>
    </location>
    <ligand>
        <name>Ca(2+)</name>
        <dbReference type="ChEBI" id="CHEBI:29108"/>
        <label>2</label>
    </ligand>
</feature>
<dbReference type="GO" id="GO:0020037">
    <property type="term" value="F:heme binding"/>
    <property type="evidence" value="ECO:0007669"/>
    <property type="project" value="InterPro"/>
</dbReference>
<dbReference type="InterPro" id="IPR019794">
    <property type="entry name" value="Peroxidases_AS"/>
</dbReference>
<evidence type="ECO:0000259" key="23">
    <source>
        <dbReference type="PROSITE" id="PS50873"/>
    </source>
</evidence>
<evidence type="ECO:0000256" key="7">
    <source>
        <dbReference type="ARBA" id="ARBA00022559"/>
    </source>
</evidence>
<keyword evidence="10 22" id="KW-0732">Signal</keyword>
<evidence type="ECO:0000256" key="17">
    <source>
        <dbReference type="PIRSR" id="PIRSR600823-1"/>
    </source>
</evidence>
<dbReference type="PROSITE" id="PS50873">
    <property type="entry name" value="PEROXIDASE_4"/>
    <property type="match status" value="2"/>
</dbReference>
<dbReference type="GO" id="GO:0042744">
    <property type="term" value="P:hydrogen peroxide catabolic process"/>
    <property type="evidence" value="ECO:0007669"/>
    <property type="project" value="UniProtKB-KW"/>
</dbReference>
<feature type="binding site" evidence="18">
    <location>
        <position position="165"/>
    </location>
    <ligand>
        <name>substrate</name>
    </ligand>
</feature>
<evidence type="ECO:0000256" key="14">
    <source>
        <dbReference type="ARBA" id="ARBA00023157"/>
    </source>
</evidence>
<keyword evidence="8" id="KW-0349">Heme</keyword>
<feature type="domain" description="Plant heme peroxidase family profile" evidence="23">
    <location>
        <begin position="27"/>
        <end position="326"/>
    </location>
</feature>
<keyword evidence="13 19" id="KW-0408">Iron</keyword>
<evidence type="ECO:0000256" key="1">
    <source>
        <dbReference type="ARBA" id="ARBA00000189"/>
    </source>
</evidence>
<comment type="cofactor">
    <cofactor evidence="19">
        <name>Ca(2+)</name>
        <dbReference type="ChEBI" id="CHEBI:29108"/>
    </cofactor>
    <text evidence="19">Binds 2 calcium ions per subunit.</text>
</comment>
<evidence type="ECO:0000256" key="9">
    <source>
        <dbReference type="ARBA" id="ARBA00022723"/>
    </source>
</evidence>